<sequence>MKDTTTVLPKGLLDSYRKCATFDWRLLKLNLEGEDYIHFQSPLTHSYWFNILFQYDASISIKMGVMDGMAPSSILALGTQDHYDIAQKIQEGQYTCCFALTEISHGTNAKGIRTTATYDVKSKNFILHTPDFEAAKCWSGGLGKTATHALVFAQLITPDQENHGLHTFIVPIRNPDNHIPYPGVNIGDMGEKIALNGLDNGFMIFDNYSVPQTCLLNRTADVTENGNYKASIKDKNKRFGASLGALSWGRITITSICANLASVAIVIAIRYCAVRKQFGPSEFEEWPVIEYQAQQWRLFPHLAATYGLKIFSTELANKMFQFQMKLMSTEAQDDIDGEGMEIHALSSATKPLCSWTSRDIIQDCRESCGGHGYLKVSRLGDLRAENDVTCTFEGENNVLIQQASNWLLNQWSNVLHGKPVNSPLKTVDFIGDANILTQNFVYSTSHETLKPENLLSLFKWLICYYLKGTYEQTQNLKRKGYDTFEIRNNTQVFFAQTLSQLYGQYVIMKYFIESIQNSLWEQNERDVLTKLCSLYGAVALEKRLGDFYAGGYASSKSNMSTLLREGIIILCKELVKDAVALVDVLAPPDFILNSPLGMADGQVYKYLKEEMFKDKENFERPSWWREIVRSKL</sequence>
<keyword evidence="18" id="KW-1185">Reference proteome</keyword>
<dbReference type="STRING" id="597456.A0A0L7QJY3"/>
<feature type="binding site" evidence="13">
    <location>
        <position position="140"/>
    </location>
    <ligand>
        <name>FAD</name>
        <dbReference type="ChEBI" id="CHEBI:57692"/>
    </ligand>
</feature>
<feature type="active site" description="Proton acceptor" evidence="12">
    <location>
        <position position="393"/>
    </location>
</feature>
<dbReference type="Proteomes" id="UP000053825">
    <property type="component" value="Unassembled WGS sequence"/>
</dbReference>
<evidence type="ECO:0000256" key="10">
    <source>
        <dbReference type="ARBA" id="ARBA00023140"/>
    </source>
</evidence>
<evidence type="ECO:0000259" key="14">
    <source>
        <dbReference type="Pfam" id="PF01756"/>
    </source>
</evidence>
<evidence type="ECO:0000313" key="18">
    <source>
        <dbReference type="Proteomes" id="UP000053825"/>
    </source>
</evidence>
<evidence type="ECO:0000256" key="1">
    <source>
        <dbReference type="ARBA" id="ARBA00001974"/>
    </source>
</evidence>
<dbReference type="GO" id="GO:0055088">
    <property type="term" value="P:lipid homeostasis"/>
    <property type="evidence" value="ECO:0007669"/>
    <property type="project" value="TreeGrafter"/>
</dbReference>
<organism evidence="17 18">
    <name type="scientific">Habropoda laboriosa</name>
    <dbReference type="NCBI Taxonomy" id="597456"/>
    <lineage>
        <taxon>Eukaryota</taxon>
        <taxon>Metazoa</taxon>
        <taxon>Ecdysozoa</taxon>
        <taxon>Arthropoda</taxon>
        <taxon>Hexapoda</taxon>
        <taxon>Insecta</taxon>
        <taxon>Pterygota</taxon>
        <taxon>Neoptera</taxon>
        <taxon>Endopterygota</taxon>
        <taxon>Hymenoptera</taxon>
        <taxon>Apocrita</taxon>
        <taxon>Aculeata</taxon>
        <taxon>Apoidea</taxon>
        <taxon>Anthophila</taxon>
        <taxon>Apidae</taxon>
        <taxon>Habropoda</taxon>
    </lineage>
</organism>
<dbReference type="InterPro" id="IPR046373">
    <property type="entry name" value="Acyl-CoA_Oxase/DH_mid-dom_sf"/>
</dbReference>
<proteinExistence type="inferred from homology"/>
<reference evidence="17 18" key="1">
    <citation type="submission" date="2015-07" db="EMBL/GenBank/DDBJ databases">
        <title>The genome of Habropoda laboriosa.</title>
        <authorList>
            <person name="Pan H."/>
            <person name="Kapheim K."/>
        </authorList>
    </citation>
    <scope>NUCLEOTIDE SEQUENCE [LARGE SCALE GENOMIC DNA]</scope>
    <source>
        <strain evidence="17">0110345459</strain>
    </source>
</reference>
<accession>A0A0L7QJY3</accession>
<dbReference type="InterPro" id="IPR002655">
    <property type="entry name" value="Acyl-CoA_oxidase_C"/>
</dbReference>
<evidence type="ECO:0000256" key="5">
    <source>
        <dbReference type="ARBA" id="ARBA00022630"/>
    </source>
</evidence>
<feature type="domain" description="Acyl-CoA oxidase/dehydrogenase middle" evidence="15">
    <location>
        <begin position="97"/>
        <end position="207"/>
    </location>
</feature>
<dbReference type="SUPFAM" id="SSF47203">
    <property type="entry name" value="Acyl-CoA dehydrogenase C-terminal domain-like"/>
    <property type="match status" value="2"/>
</dbReference>
<comment type="pathway">
    <text evidence="3">Lipid metabolism.</text>
</comment>
<dbReference type="EMBL" id="KQ415041">
    <property type="protein sequence ID" value="KOC58904.1"/>
    <property type="molecule type" value="Genomic_DNA"/>
</dbReference>
<dbReference type="FunFam" id="1.20.140.10:FF:000007">
    <property type="entry name" value="Acyl-coenzyme A oxidase"/>
    <property type="match status" value="1"/>
</dbReference>
<comment type="cofactor">
    <cofactor evidence="1">
        <name>FAD</name>
        <dbReference type="ChEBI" id="CHEBI:57692"/>
    </cofactor>
</comment>
<gene>
    <name evidence="17" type="ORF">WH47_01428</name>
</gene>
<dbReference type="OrthoDB" id="538336at2759"/>
<keyword evidence="5 11" id="KW-0285">Flavoprotein</keyword>
<keyword evidence="8" id="KW-0560">Oxidoreductase</keyword>
<dbReference type="Gene3D" id="1.20.140.10">
    <property type="entry name" value="Butyryl-CoA Dehydrogenase, subunit A, domain 3"/>
    <property type="match status" value="2"/>
</dbReference>
<dbReference type="GO" id="GO:0005777">
    <property type="term" value="C:peroxisome"/>
    <property type="evidence" value="ECO:0007669"/>
    <property type="project" value="UniProtKB-SubCell"/>
</dbReference>
<dbReference type="InterPro" id="IPR055060">
    <property type="entry name" value="ACOX_C_alpha1"/>
</dbReference>
<feature type="domain" description="Acyl-CoA oxidase C-alpha1" evidence="16">
    <location>
        <begin position="244"/>
        <end position="408"/>
    </location>
</feature>
<dbReference type="InterPro" id="IPR006091">
    <property type="entry name" value="Acyl-CoA_Oxase/DH_mid-dom"/>
</dbReference>
<dbReference type="InterPro" id="IPR012258">
    <property type="entry name" value="Acyl-CoA_oxidase"/>
</dbReference>
<dbReference type="InterPro" id="IPR009100">
    <property type="entry name" value="AcylCoA_DH/oxidase_NM_dom_sf"/>
</dbReference>
<evidence type="ECO:0000256" key="6">
    <source>
        <dbReference type="ARBA" id="ARBA00022827"/>
    </source>
</evidence>
<keyword evidence="10" id="KW-0576">Peroxisome</keyword>
<comment type="similarity">
    <text evidence="4 11">Belongs to the acyl-CoA oxidase family.</text>
</comment>
<dbReference type="AlphaFoldDB" id="A0A0L7QJY3"/>
<keyword evidence="7" id="KW-0276">Fatty acid metabolism</keyword>
<dbReference type="SUPFAM" id="SSF56645">
    <property type="entry name" value="Acyl-CoA dehydrogenase NM domain-like"/>
    <property type="match status" value="1"/>
</dbReference>
<comment type="subcellular location">
    <subcellularLocation>
        <location evidence="2">Peroxisome</location>
    </subcellularLocation>
</comment>
<evidence type="ECO:0000256" key="8">
    <source>
        <dbReference type="ARBA" id="ARBA00023002"/>
    </source>
</evidence>
<evidence type="ECO:0000259" key="16">
    <source>
        <dbReference type="Pfam" id="PF22924"/>
    </source>
</evidence>
<feature type="binding site" evidence="13">
    <location>
        <position position="101"/>
    </location>
    <ligand>
        <name>FAD</name>
        <dbReference type="ChEBI" id="CHEBI:57692"/>
    </ligand>
</feature>
<name>A0A0L7QJY3_9HYME</name>
<dbReference type="GO" id="GO:0071949">
    <property type="term" value="F:FAD binding"/>
    <property type="evidence" value="ECO:0007669"/>
    <property type="project" value="InterPro"/>
</dbReference>
<evidence type="ECO:0000256" key="7">
    <source>
        <dbReference type="ARBA" id="ARBA00022832"/>
    </source>
</evidence>
<evidence type="ECO:0000259" key="15">
    <source>
        <dbReference type="Pfam" id="PF02770"/>
    </source>
</evidence>
<dbReference type="GO" id="GO:0005504">
    <property type="term" value="F:fatty acid binding"/>
    <property type="evidence" value="ECO:0007669"/>
    <property type="project" value="TreeGrafter"/>
</dbReference>
<evidence type="ECO:0000256" key="9">
    <source>
        <dbReference type="ARBA" id="ARBA00023098"/>
    </source>
</evidence>
<dbReference type="InterPro" id="IPR036250">
    <property type="entry name" value="AcylCo_DH-like_C"/>
</dbReference>
<dbReference type="PANTHER" id="PTHR10909:SF390">
    <property type="entry name" value="PEROXISOMAL ACYL-COENZYME A OXIDASE 3"/>
    <property type="match status" value="1"/>
</dbReference>
<dbReference type="Pfam" id="PF01756">
    <property type="entry name" value="ACOX"/>
    <property type="match status" value="1"/>
</dbReference>
<dbReference type="PANTHER" id="PTHR10909">
    <property type="entry name" value="ELECTRON TRANSPORT OXIDOREDUCTASE"/>
    <property type="match status" value="1"/>
</dbReference>
<keyword evidence="9" id="KW-0443">Lipid metabolism</keyword>
<evidence type="ECO:0000313" key="17">
    <source>
        <dbReference type="EMBL" id="KOC58904.1"/>
    </source>
</evidence>
<dbReference type="Pfam" id="PF02770">
    <property type="entry name" value="Acyl-CoA_dh_M"/>
    <property type="match status" value="1"/>
</dbReference>
<dbReference type="FunFam" id="2.40.110.10:FF:000005">
    <property type="entry name" value="Acyl-coenzyme A oxidase"/>
    <property type="match status" value="1"/>
</dbReference>
<keyword evidence="6 11" id="KW-0274">FAD</keyword>
<feature type="domain" description="Acyl-CoA oxidase C-terminal" evidence="14">
    <location>
        <begin position="451"/>
        <end position="630"/>
    </location>
</feature>
<dbReference type="Pfam" id="PF22924">
    <property type="entry name" value="ACOX_C_alpha1"/>
    <property type="match status" value="1"/>
</dbReference>
<dbReference type="GO" id="GO:0016402">
    <property type="term" value="F:pristanoyl-CoA oxidase activity"/>
    <property type="evidence" value="ECO:0007669"/>
    <property type="project" value="TreeGrafter"/>
</dbReference>
<dbReference type="FunFam" id="1.20.140.10:FF:000010">
    <property type="entry name" value="Acyl-coenzyme A oxidase"/>
    <property type="match status" value="1"/>
</dbReference>
<evidence type="ECO:0000256" key="3">
    <source>
        <dbReference type="ARBA" id="ARBA00005189"/>
    </source>
</evidence>
<evidence type="ECO:0000256" key="2">
    <source>
        <dbReference type="ARBA" id="ARBA00004275"/>
    </source>
</evidence>
<evidence type="ECO:0000256" key="11">
    <source>
        <dbReference type="PIRNR" id="PIRNR000168"/>
    </source>
</evidence>
<evidence type="ECO:0000256" key="12">
    <source>
        <dbReference type="PIRSR" id="PIRSR000168-1"/>
    </source>
</evidence>
<evidence type="ECO:0000256" key="4">
    <source>
        <dbReference type="ARBA" id="ARBA00006288"/>
    </source>
</evidence>
<evidence type="ECO:0000256" key="13">
    <source>
        <dbReference type="PIRSR" id="PIRSR000168-2"/>
    </source>
</evidence>
<dbReference type="GO" id="GO:0033540">
    <property type="term" value="P:fatty acid beta-oxidation using acyl-CoA oxidase"/>
    <property type="evidence" value="ECO:0007669"/>
    <property type="project" value="TreeGrafter"/>
</dbReference>
<dbReference type="Gene3D" id="2.40.110.10">
    <property type="entry name" value="Butyryl-CoA Dehydrogenase, subunit A, domain 2"/>
    <property type="match status" value="1"/>
</dbReference>
<protein>
    <recommendedName>
        <fullName evidence="11">Acyl-coenzyme A oxidase</fullName>
    </recommendedName>
</protein>
<dbReference type="PIRSF" id="PIRSF000168">
    <property type="entry name" value="Acyl-CoA_oxidase"/>
    <property type="match status" value="1"/>
</dbReference>